<dbReference type="InterPro" id="IPR013087">
    <property type="entry name" value="Znf_C2H2_type"/>
</dbReference>
<evidence type="ECO:0000256" key="1">
    <source>
        <dbReference type="ARBA" id="ARBA00022723"/>
    </source>
</evidence>
<evidence type="ECO:0000256" key="5">
    <source>
        <dbReference type="SAM" id="MobiDB-lite"/>
    </source>
</evidence>
<organism evidence="7 8">
    <name type="scientific">Mortierella alpina</name>
    <name type="common">Oleaginous fungus</name>
    <name type="synonym">Mortierella renispora</name>
    <dbReference type="NCBI Taxonomy" id="64518"/>
    <lineage>
        <taxon>Eukaryota</taxon>
        <taxon>Fungi</taxon>
        <taxon>Fungi incertae sedis</taxon>
        <taxon>Mucoromycota</taxon>
        <taxon>Mortierellomycotina</taxon>
        <taxon>Mortierellomycetes</taxon>
        <taxon>Mortierellales</taxon>
        <taxon>Mortierellaceae</taxon>
        <taxon>Mortierella</taxon>
    </lineage>
</organism>
<dbReference type="GO" id="GO:0008270">
    <property type="term" value="F:zinc ion binding"/>
    <property type="evidence" value="ECO:0007669"/>
    <property type="project" value="UniProtKB-KW"/>
</dbReference>
<reference evidence="7" key="1">
    <citation type="submission" date="2021-07" db="EMBL/GenBank/DDBJ databases">
        <title>Draft genome of Mortierella alpina, strain LL118, isolated from an aspen leaf litter sample.</title>
        <authorList>
            <person name="Yang S."/>
            <person name="Vinatzer B.A."/>
        </authorList>
    </citation>
    <scope>NUCLEOTIDE SEQUENCE</scope>
    <source>
        <strain evidence="7">LL118</strain>
    </source>
</reference>
<sequence>MFIFDDNLTPIQPPQQSMQSNFNTFNPDYILFDNPSASFFSVPSKLEPIKSSDESSSIKPPIPIPPSNLTFNPPSTSNHVRIHAPSSPIHGMGHPRTVAESDDPLLPQQQLLSLDELGWFNSPSSPDATASALPVPATSHQKSDASGFDNLSPFDDVCASAFNTPFSPYLDTPDQTPNQTPLFDFVASEDIDTTSLEQFWDASAPHAAAQDSSLNQDLTSPALTTTSQSSQSAAQDPSDLNARLQAENALLDFVLFDDIAPPSPISTLTTPMTTTLTSPSSFDLQEIENSSLAMQLVAAAAASMTSESLAASAQVSPFASGSSDVIGSLFSDVDLSPLMDTTFPATESSSPQLSMDLTSTPAPESLSFDFNNLVGINHPASAILNVFGGMDLSTSPLFPLDVTTPQVDLSLLLSLYSQQQQSLLASNTVPMAAASEVAQAPKTEKSLKRKSDATDHTGEESPRQFSCAVCGRSFSRLFNLNTHERTHDRSKARLFACPEQGCKKSFTRKNDLQRHQISIHGVTHIYSCQKCNKPFSRRDALRRHMDFKDCNDDQDPTEHDHAPSN</sequence>
<protein>
    <recommendedName>
        <fullName evidence="6">C2H2-type domain-containing protein</fullName>
    </recommendedName>
</protein>
<name>A0A9P8CWU8_MORAP</name>
<accession>A0A9P8CWU8</accession>
<feature type="compositionally biased region" description="Basic and acidic residues" evidence="5">
    <location>
        <begin position="442"/>
        <end position="461"/>
    </location>
</feature>
<dbReference type="SUPFAM" id="SSF57667">
    <property type="entry name" value="beta-beta-alpha zinc fingers"/>
    <property type="match status" value="2"/>
</dbReference>
<feature type="region of interest" description="Disordered" evidence="5">
    <location>
        <begin position="207"/>
        <end position="239"/>
    </location>
</feature>
<keyword evidence="1" id="KW-0479">Metal-binding</keyword>
<dbReference type="SMART" id="SM00355">
    <property type="entry name" value="ZnF_C2H2"/>
    <property type="match status" value="3"/>
</dbReference>
<dbReference type="Proteomes" id="UP000717515">
    <property type="component" value="Unassembled WGS sequence"/>
</dbReference>
<dbReference type="PROSITE" id="PS00028">
    <property type="entry name" value="ZINC_FINGER_C2H2_1"/>
    <property type="match status" value="2"/>
</dbReference>
<evidence type="ECO:0000313" key="8">
    <source>
        <dbReference type="Proteomes" id="UP000717515"/>
    </source>
</evidence>
<dbReference type="AlphaFoldDB" id="A0A9P8CWU8"/>
<feature type="region of interest" description="Disordered" evidence="5">
    <location>
        <begin position="435"/>
        <end position="461"/>
    </location>
</feature>
<dbReference type="PANTHER" id="PTHR23235:SF120">
    <property type="entry name" value="KRUPPEL-LIKE FACTOR 15"/>
    <property type="match status" value="1"/>
</dbReference>
<dbReference type="InterPro" id="IPR036236">
    <property type="entry name" value="Znf_C2H2_sf"/>
</dbReference>
<evidence type="ECO:0000256" key="3">
    <source>
        <dbReference type="ARBA" id="ARBA00022833"/>
    </source>
</evidence>
<feature type="domain" description="C2H2-type" evidence="6">
    <location>
        <begin position="495"/>
        <end position="520"/>
    </location>
</feature>
<dbReference type="GO" id="GO:0000978">
    <property type="term" value="F:RNA polymerase II cis-regulatory region sequence-specific DNA binding"/>
    <property type="evidence" value="ECO:0007669"/>
    <property type="project" value="TreeGrafter"/>
</dbReference>
<dbReference type="PROSITE" id="PS50157">
    <property type="entry name" value="ZINC_FINGER_C2H2_2"/>
    <property type="match status" value="3"/>
</dbReference>
<feature type="domain" description="C2H2-type" evidence="6">
    <location>
        <begin position="465"/>
        <end position="492"/>
    </location>
</feature>
<feature type="region of interest" description="Disordered" evidence="5">
    <location>
        <begin position="123"/>
        <end position="144"/>
    </location>
</feature>
<evidence type="ECO:0000313" key="7">
    <source>
        <dbReference type="EMBL" id="KAG9321576.1"/>
    </source>
</evidence>
<feature type="domain" description="C2H2-type" evidence="6">
    <location>
        <begin position="526"/>
        <end position="556"/>
    </location>
</feature>
<evidence type="ECO:0000256" key="4">
    <source>
        <dbReference type="PROSITE-ProRule" id="PRU00042"/>
    </source>
</evidence>
<dbReference type="PANTHER" id="PTHR23235">
    <property type="entry name" value="KRUEPPEL-LIKE TRANSCRIPTION FACTOR"/>
    <property type="match status" value="1"/>
</dbReference>
<dbReference type="GO" id="GO:0000981">
    <property type="term" value="F:DNA-binding transcription factor activity, RNA polymerase II-specific"/>
    <property type="evidence" value="ECO:0007669"/>
    <property type="project" value="TreeGrafter"/>
</dbReference>
<evidence type="ECO:0000256" key="2">
    <source>
        <dbReference type="ARBA" id="ARBA00022771"/>
    </source>
</evidence>
<dbReference type="FunFam" id="3.30.160.60:FF:000086">
    <property type="entry name" value="transcription factor E4F1 isoform X1"/>
    <property type="match status" value="1"/>
</dbReference>
<proteinExistence type="predicted"/>
<evidence type="ECO:0000259" key="6">
    <source>
        <dbReference type="PROSITE" id="PS50157"/>
    </source>
</evidence>
<keyword evidence="3" id="KW-0862">Zinc</keyword>
<feature type="compositionally biased region" description="Polar residues" evidence="5">
    <location>
        <begin position="68"/>
        <end position="78"/>
    </location>
</feature>
<gene>
    <name evidence="7" type="ORF">KVV02_003212</name>
</gene>
<feature type="region of interest" description="Disordered" evidence="5">
    <location>
        <begin position="49"/>
        <end position="78"/>
    </location>
</feature>
<dbReference type="Pfam" id="PF00096">
    <property type="entry name" value="zf-C2H2"/>
    <property type="match status" value="3"/>
</dbReference>
<dbReference type="Gene3D" id="3.30.160.60">
    <property type="entry name" value="Classic Zinc Finger"/>
    <property type="match status" value="3"/>
</dbReference>
<dbReference type="EMBL" id="JAIFTL010000196">
    <property type="protein sequence ID" value="KAG9321576.1"/>
    <property type="molecule type" value="Genomic_DNA"/>
</dbReference>
<comment type="caution">
    <text evidence="7">The sequence shown here is derived from an EMBL/GenBank/DDBJ whole genome shotgun (WGS) entry which is preliminary data.</text>
</comment>
<feature type="compositionally biased region" description="Low complexity" evidence="5">
    <location>
        <begin position="218"/>
        <end position="239"/>
    </location>
</feature>
<keyword evidence="2 4" id="KW-0863">Zinc-finger</keyword>